<dbReference type="EMBL" id="ADLT01000049">
    <property type="protein sequence ID" value="EHO62613.1"/>
    <property type="molecule type" value="Genomic_DNA"/>
</dbReference>
<dbReference type="UniPathway" id="UPA00068">
    <property type="reaction ID" value="UER00108"/>
</dbReference>
<dbReference type="HOGENOM" id="CLU_077118_0_0_9"/>
<dbReference type="SUPFAM" id="SSF55347">
    <property type="entry name" value="Glyceraldehyde-3-phosphate dehydrogenase-like, C-terminal domain"/>
    <property type="match status" value="1"/>
</dbReference>
<dbReference type="CDD" id="cd23935">
    <property type="entry name" value="AGPR_2_C"/>
    <property type="match status" value="1"/>
</dbReference>
<comment type="catalytic activity">
    <reaction evidence="6">
        <text>N-acetyl-L-glutamate 5-semialdehyde + phosphate + NADP(+) = N-acetyl-L-glutamyl 5-phosphate + NADPH + H(+)</text>
        <dbReference type="Rhea" id="RHEA:21588"/>
        <dbReference type="ChEBI" id="CHEBI:15378"/>
        <dbReference type="ChEBI" id="CHEBI:29123"/>
        <dbReference type="ChEBI" id="CHEBI:43474"/>
        <dbReference type="ChEBI" id="CHEBI:57783"/>
        <dbReference type="ChEBI" id="CHEBI:57936"/>
        <dbReference type="ChEBI" id="CHEBI:58349"/>
        <dbReference type="EC" id="1.2.1.38"/>
    </reaction>
</comment>
<dbReference type="CDD" id="cd17896">
    <property type="entry name" value="AGPR_2_N"/>
    <property type="match status" value="1"/>
</dbReference>
<dbReference type="eggNOG" id="COG0002">
    <property type="taxonomic scope" value="Bacteria"/>
</dbReference>
<accession>H1D1J0</accession>
<dbReference type="InterPro" id="IPR036291">
    <property type="entry name" value="NAD(P)-bd_dom_sf"/>
</dbReference>
<evidence type="ECO:0000313" key="8">
    <source>
        <dbReference type="EMBL" id="EHO62613.1"/>
    </source>
</evidence>
<dbReference type="InterPro" id="IPR010136">
    <property type="entry name" value="AGPR_type-2"/>
</dbReference>
<proteinExistence type="inferred from homology"/>
<feature type="active site" evidence="6">
    <location>
        <position position="118"/>
    </location>
</feature>
<dbReference type="InterPro" id="IPR050085">
    <property type="entry name" value="AGPR"/>
</dbReference>
<dbReference type="Gene3D" id="3.30.360.10">
    <property type="entry name" value="Dihydrodipicolinate Reductase, domain 2"/>
    <property type="match status" value="1"/>
</dbReference>
<dbReference type="NCBIfam" id="TIGR01851">
    <property type="entry name" value="argC_other"/>
    <property type="match status" value="1"/>
</dbReference>
<comment type="similarity">
    <text evidence="6">Belongs to the NAGSA dehydrogenase family. Type 2 subfamily.</text>
</comment>
<gene>
    <name evidence="6" type="primary">argC</name>
    <name evidence="8" type="ORF">HMPREF9453_01478</name>
</gene>
<dbReference type="GO" id="GO:0051287">
    <property type="term" value="F:NAD binding"/>
    <property type="evidence" value="ECO:0007669"/>
    <property type="project" value="InterPro"/>
</dbReference>
<keyword evidence="2 6" id="KW-0055">Arginine biosynthesis</keyword>
<dbReference type="SMART" id="SM00859">
    <property type="entry name" value="Semialdhyde_dh"/>
    <property type="match status" value="1"/>
</dbReference>
<dbReference type="HAMAP" id="MF_01110">
    <property type="entry name" value="ArgC_type2"/>
    <property type="match status" value="1"/>
</dbReference>
<dbReference type="InterPro" id="IPR058924">
    <property type="entry name" value="AGPR_dimerisation_dom"/>
</dbReference>
<evidence type="ECO:0000256" key="3">
    <source>
        <dbReference type="ARBA" id="ARBA00022605"/>
    </source>
</evidence>
<dbReference type="Pfam" id="PF01118">
    <property type="entry name" value="Semialdhyde_dh"/>
    <property type="match status" value="1"/>
</dbReference>
<dbReference type="Proteomes" id="UP000003277">
    <property type="component" value="Unassembled WGS sequence"/>
</dbReference>
<keyword evidence="5 6" id="KW-0560">Oxidoreductase</keyword>
<keyword evidence="9" id="KW-1185">Reference proteome</keyword>
<protein>
    <recommendedName>
        <fullName evidence="6">N-acetyl-gamma-glutamyl-phosphate reductase</fullName>
        <shortName evidence="6">AGPR</shortName>
        <ecNumber evidence="6">1.2.1.38</ecNumber>
    </recommendedName>
    <alternativeName>
        <fullName evidence="6">N-acetyl-glutamate semialdehyde dehydrogenase</fullName>
        <shortName evidence="6">NAGSA dehydrogenase</shortName>
    </alternativeName>
</protein>
<name>H1D1J0_9FIRM</name>
<evidence type="ECO:0000256" key="6">
    <source>
        <dbReference type="HAMAP-Rule" id="MF_01110"/>
    </source>
</evidence>
<sequence>MKTLPKVFIVGESGTTGLRLQDRLSERKDIELLHLPEDKRKDIQTIQAFAKKADLMFLCLPDAASKEVVEAVKDIPIRILDTSTAHRTDDDWVYGFPELSKDQKEAISKAQKVAVPGCHASGVISILYPLIHAGILPINYPLHCFSLTGYSGGGKKMIAQYNEEEGADFKAPRQYGLSQNHKHLPEIMKVCHLCEAPLFSPVVDDFFEGMEVTIGFHTHFLQLPCGLPGDIDTDDFHMIFKKHYENSKLIHLSPLSLEETNGLFLSANENAGKDSLTIHIAGNDDRVLVISTFDNLGKGASGAAIECMNLMLGMPEETGLVI</sequence>
<dbReference type="AlphaFoldDB" id="H1D1J0"/>
<dbReference type="GO" id="GO:0006526">
    <property type="term" value="P:L-arginine biosynthetic process"/>
    <property type="evidence" value="ECO:0007669"/>
    <property type="project" value="UniProtKB-UniRule"/>
</dbReference>
<keyword evidence="3 6" id="KW-0028">Amino-acid biosynthesis</keyword>
<dbReference type="STRING" id="742743.HMPREF9453_01478"/>
<evidence type="ECO:0000256" key="4">
    <source>
        <dbReference type="ARBA" id="ARBA00022857"/>
    </source>
</evidence>
<keyword evidence="4 6" id="KW-0521">NADP</keyword>
<dbReference type="Gene3D" id="3.40.50.720">
    <property type="entry name" value="NAD(P)-binding Rossmann-like Domain"/>
    <property type="match status" value="1"/>
</dbReference>
<dbReference type="Pfam" id="PF22698">
    <property type="entry name" value="Semialdhyde_dhC_1"/>
    <property type="match status" value="1"/>
</dbReference>
<dbReference type="GO" id="GO:0003942">
    <property type="term" value="F:N-acetyl-gamma-glutamyl-phosphate reductase activity"/>
    <property type="evidence" value="ECO:0007669"/>
    <property type="project" value="UniProtKB-UniRule"/>
</dbReference>
<dbReference type="EC" id="1.2.1.38" evidence="6"/>
<dbReference type="GO" id="GO:0005737">
    <property type="term" value="C:cytoplasm"/>
    <property type="evidence" value="ECO:0007669"/>
    <property type="project" value="UniProtKB-SubCell"/>
</dbReference>
<comment type="pathway">
    <text evidence="6">Amino-acid biosynthesis; L-arginine biosynthesis; N(2)-acetyl-L-ornithine from L-glutamate: step 3/4.</text>
</comment>
<feature type="domain" description="Semialdehyde dehydrogenase NAD-binding" evidence="7">
    <location>
        <begin position="6"/>
        <end position="107"/>
    </location>
</feature>
<dbReference type="SUPFAM" id="SSF51735">
    <property type="entry name" value="NAD(P)-binding Rossmann-fold domains"/>
    <property type="match status" value="1"/>
</dbReference>
<evidence type="ECO:0000256" key="1">
    <source>
        <dbReference type="ARBA" id="ARBA00022490"/>
    </source>
</evidence>
<evidence type="ECO:0000313" key="9">
    <source>
        <dbReference type="Proteomes" id="UP000003277"/>
    </source>
</evidence>
<comment type="caution">
    <text evidence="8">The sequence shown here is derived from an EMBL/GenBank/DDBJ whole genome shotgun (WGS) entry which is preliminary data.</text>
</comment>
<dbReference type="PANTHER" id="PTHR32338">
    <property type="entry name" value="N-ACETYL-GAMMA-GLUTAMYL-PHOSPHATE REDUCTASE, CHLOROPLASTIC-RELATED-RELATED"/>
    <property type="match status" value="1"/>
</dbReference>
<dbReference type="OrthoDB" id="9801289at2"/>
<dbReference type="PANTHER" id="PTHR32338:SF10">
    <property type="entry name" value="N-ACETYL-GAMMA-GLUTAMYL-PHOSPHATE REDUCTASE, CHLOROPLASTIC-RELATED"/>
    <property type="match status" value="1"/>
</dbReference>
<keyword evidence="1 6" id="KW-0963">Cytoplasm</keyword>
<organism evidence="8 9">
    <name type="scientific">Dialister succinatiphilus YIT 11850</name>
    <dbReference type="NCBI Taxonomy" id="742743"/>
    <lineage>
        <taxon>Bacteria</taxon>
        <taxon>Bacillati</taxon>
        <taxon>Bacillota</taxon>
        <taxon>Negativicutes</taxon>
        <taxon>Veillonellales</taxon>
        <taxon>Veillonellaceae</taxon>
        <taxon>Dialister</taxon>
    </lineage>
</organism>
<evidence type="ECO:0000256" key="5">
    <source>
        <dbReference type="ARBA" id="ARBA00023002"/>
    </source>
</evidence>
<comment type="subcellular location">
    <subcellularLocation>
        <location evidence="6">Cytoplasm</location>
    </subcellularLocation>
</comment>
<dbReference type="PATRIC" id="fig|742743.3.peg.1510"/>
<comment type="function">
    <text evidence="6">Catalyzes the NADPH-dependent reduction of N-acetyl-5-glutamyl phosphate to yield N-acetyl-L-glutamate 5-semialdehyde.</text>
</comment>
<reference evidence="8 9" key="1">
    <citation type="submission" date="2011-11" db="EMBL/GenBank/DDBJ databases">
        <title>The Genome Sequence of Dialister succinatiphilus YIT 11850.</title>
        <authorList>
            <consortium name="The Broad Institute Genome Sequencing Platform"/>
            <person name="Earl A."/>
            <person name="Ward D."/>
            <person name="Feldgarden M."/>
            <person name="Gevers D."/>
            <person name="Morotomi M."/>
            <person name="Young S.K."/>
            <person name="Zeng Q."/>
            <person name="Gargeya S."/>
            <person name="Fitzgerald M."/>
            <person name="Haas B."/>
            <person name="Abouelleil A."/>
            <person name="Alvarado L."/>
            <person name="Arachchi H.M."/>
            <person name="Berlin A."/>
            <person name="Brown A."/>
            <person name="Chapman S.B."/>
            <person name="Dunbar C."/>
            <person name="Gearin G."/>
            <person name="Goldberg J."/>
            <person name="Griggs A."/>
            <person name="Gujja S."/>
            <person name="Heiman D."/>
            <person name="Howarth C."/>
            <person name="Lui A."/>
            <person name="MacDonald P.J.P."/>
            <person name="Montmayeur A."/>
            <person name="Murphy C."/>
            <person name="Neiman D."/>
            <person name="Pearson M."/>
            <person name="Priest M."/>
            <person name="Roberts A."/>
            <person name="Saif S."/>
            <person name="Shea T."/>
            <person name="Sisk P."/>
            <person name="Stolte C."/>
            <person name="Sykes S."/>
            <person name="Wortman J."/>
            <person name="Nusbaum C."/>
            <person name="Birren B."/>
        </authorList>
    </citation>
    <scope>NUCLEOTIDE SEQUENCE [LARGE SCALE GENOMIC DNA]</scope>
    <source>
        <strain evidence="8 9">YIT 11850</strain>
    </source>
</reference>
<dbReference type="InterPro" id="IPR000534">
    <property type="entry name" value="Semialdehyde_DH_NAD-bd"/>
</dbReference>
<evidence type="ECO:0000256" key="2">
    <source>
        <dbReference type="ARBA" id="ARBA00022571"/>
    </source>
</evidence>
<dbReference type="RefSeq" id="WP_008859972.1">
    <property type="nucleotide sequence ID" value="NZ_JH591188.1"/>
</dbReference>
<evidence type="ECO:0000259" key="7">
    <source>
        <dbReference type="SMART" id="SM00859"/>
    </source>
</evidence>